<protein>
    <submittedName>
        <fullName evidence="3">NADP-dependent oxidoreductase</fullName>
    </submittedName>
</protein>
<proteinExistence type="predicted"/>
<keyword evidence="1" id="KW-0560">Oxidoreductase</keyword>
<evidence type="ECO:0000313" key="3">
    <source>
        <dbReference type="EMBL" id="OWU69002.1"/>
    </source>
</evidence>
<dbReference type="InterPro" id="IPR011032">
    <property type="entry name" value="GroES-like_sf"/>
</dbReference>
<reference evidence="3 4" key="1">
    <citation type="submission" date="2013-04" db="EMBL/GenBank/DDBJ databases">
        <title>Oceanicola sp. 22II1-22F33 Genome Sequencing.</title>
        <authorList>
            <person name="Lai Q."/>
            <person name="Li G."/>
            <person name="Shao Z."/>
        </authorList>
    </citation>
    <scope>NUCLEOTIDE SEQUENCE [LARGE SCALE GENOMIC DNA]</scope>
    <source>
        <strain evidence="3 4">22II1-22F33</strain>
    </source>
</reference>
<evidence type="ECO:0000259" key="2">
    <source>
        <dbReference type="SMART" id="SM00829"/>
    </source>
</evidence>
<dbReference type="AlphaFoldDB" id="A0A225NCG2"/>
<feature type="domain" description="Enoyl reductase (ER)" evidence="2">
    <location>
        <begin position="18"/>
        <end position="337"/>
    </location>
</feature>
<dbReference type="Pfam" id="PF16884">
    <property type="entry name" value="ADH_N_2"/>
    <property type="match status" value="1"/>
</dbReference>
<dbReference type="InterPro" id="IPR020843">
    <property type="entry name" value="ER"/>
</dbReference>
<evidence type="ECO:0000313" key="4">
    <source>
        <dbReference type="Proteomes" id="UP000215377"/>
    </source>
</evidence>
<dbReference type="OrthoDB" id="9805663at2"/>
<dbReference type="PANTHER" id="PTHR43205">
    <property type="entry name" value="PROSTAGLANDIN REDUCTASE"/>
    <property type="match status" value="1"/>
</dbReference>
<name>A0A225NCG2_9RHOB</name>
<dbReference type="Pfam" id="PF00107">
    <property type="entry name" value="ADH_zinc_N"/>
    <property type="match status" value="1"/>
</dbReference>
<keyword evidence="4" id="KW-1185">Reference proteome</keyword>
<dbReference type="InterPro" id="IPR045010">
    <property type="entry name" value="MDR_fam"/>
</dbReference>
<dbReference type="RefSeq" id="WP_088652275.1">
    <property type="nucleotide sequence ID" value="NZ_AQQR01000018.1"/>
</dbReference>
<dbReference type="InterPro" id="IPR013149">
    <property type="entry name" value="ADH-like_C"/>
</dbReference>
<comment type="caution">
    <text evidence="3">The sequence shown here is derived from an EMBL/GenBank/DDBJ whole genome shotgun (WGS) entry which is preliminary data.</text>
</comment>
<dbReference type="SMART" id="SM00829">
    <property type="entry name" value="PKS_ER"/>
    <property type="match status" value="1"/>
</dbReference>
<accession>A0A225NCG2</accession>
<organism evidence="3 4">
    <name type="scientific">Marinibacterium profundimaris</name>
    <dbReference type="NCBI Taxonomy" id="1679460"/>
    <lineage>
        <taxon>Bacteria</taxon>
        <taxon>Pseudomonadati</taxon>
        <taxon>Pseudomonadota</taxon>
        <taxon>Alphaproteobacteria</taxon>
        <taxon>Rhodobacterales</taxon>
        <taxon>Paracoccaceae</taxon>
        <taxon>Marinibacterium</taxon>
    </lineage>
</organism>
<dbReference type="PANTHER" id="PTHR43205:SF7">
    <property type="entry name" value="PROSTAGLANDIN REDUCTASE 1"/>
    <property type="match status" value="1"/>
</dbReference>
<dbReference type="Gene3D" id="3.40.50.720">
    <property type="entry name" value="NAD(P)-binding Rossmann-like Domain"/>
    <property type="match status" value="1"/>
</dbReference>
<dbReference type="Gene3D" id="3.90.180.10">
    <property type="entry name" value="Medium-chain alcohol dehydrogenases, catalytic domain"/>
    <property type="match status" value="1"/>
</dbReference>
<dbReference type="GO" id="GO:0016628">
    <property type="term" value="F:oxidoreductase activity, acting on the CH-CH group of donors, NAD or NADP as acceptor"/>
    <property type="evidence" value="ECO:0007669"/>
    <property type="project" value="InterPro"/>
</dbReference>
<dbReference type="EMBL" id="AQQR01000018">
    <property type="protein sequence ID" value="OWU69002.1"/>
    <property type="molecule type" value="Genomic_DNA"/>
</dbReference>
<evidence type="ECO:0000256" key="1">
    <source>
        <dbReference type="ARBA" id="ARBA00023002"/>
    </source>
</evidence>
<gene>
    <name evidence="3" type="ORF">ATO3_23095</name>
</gene>
<dbReference type="InterPro" id="IPR036291">
    <property type="entry name" value="NAD(P)-bd_dom_sf"/>
</dbReference>
<dbReference type="Proteomes" id="UP000215377">
    <property type="component" value="Unassembled WGS sequence"/>
</dbReference>
<dbReference type="SUPFAM" id="SSF50129">
    <property type="entry name" value="GroES-like"/>
    <property type="match status" value="1"/>
</dbReference>
<dbReference type="InterPro" id="IPR041694">
    <property type="entry name" value="ADH_N_2"/>
</dbReference>
<dbReference type="SUPFAM" id="SSF51735">
    <property type="entry name" value="NAD(P)-binding Rossmann-fold domains"/>
    <property type="match status" value="1"/>
</dbReference>
<sequence>MPDTMRRIVLASRPDAAPVPDNFRLEETAMPTPGEGEVLVKVEYMSLDPYMRGRMSAAKSYSAPVEIGETMTAGAVGEVIASNSADFAPGDKVLGMFGWADHGCLPASQLRKLDPSHGPITTALGILGMPGITAWHGLNKIGQPKAGETLVVAAATGPVGSLVGQLAKAKGLRVVGIAGGPEKCKLATETFGFDACLDHRAYEDAKALSAALQDACPDGIDIYYENVGGKVLAAVLENMNAFGRIPVCGMIAWYNGAGADDMPLAAAWRSILTKFLTVQGFIIFNHYDTFPQFIEEVGPKVGAGELRYLEDVAEGLENAPETFISMLKGGNTGKQIVKIA</sequence>
<dbReference type="FunFam" id="3.40.50.720:FF:000121">
    <property type="entry name" value="Prostaglandin reductase 2"/>
    <property type="match status" value="1"/>
</dbReference>
<dbReference type="CDD" id="cd05288">
    <property type="entry name" value="PGDH"/>
    <property type="match status" value="1"/>
</dbReference>